<dbReference type="Pfam" id="PF00535">
    <property type="entry name" value="Glycos_transf_2"/>
    <property type="match status" value="1"/>
</dbReference>
<sequence>MPSKSAVCEVSVVLPAHNEARGIGRAVQVLSSILEGVAASHEIIVVDDGSRDQTFETAAALCAHNPQLRVLSLSRNFGKEAALLAGLTAASGRAVITMDADLQHPPALIPVFLTHWRNGAKVVHGVKEDRQTDSLPQRLRARVFNALLTRLGGFNCSNCSDYKLLDREVVDILTTRMPERNRLYRGLASWVGFRQEFVGFVVAERLDGASSFSLKALMALATTALVSFSTIPLRIVTFLGALTLLLGVGVAGEAFWSWSHDRAVSGFMTLIMTLLIIGSCIMISLGIIGEYVGRIYEELKARPVFLVERRAGFEE</sequence>
<accession>T2GAV6</accession>
<dbReference type="GO" id="GO:0005886">
    <property type="term" value="C:plasma membrane"/>
    <property type="evidence" value="ECO:0007669"/>
    <property type="project" value="TreeGrafter"/>
</dbReference>
<proteinExistence type="predicted"/>
<dbReference type="Proteomes" id="UP000016587">
    <property type="component" value="Chromosome"/>
</dbReference>
<reference evidence="10" key="2">
    <citation type="submission" date="2013-07" db="EMBL/GenBank/DDBJ databases">
        <authorList>
            <person name="Morais-Silva F.O."/>
            <person name="Rezende A.M."/>
            <person name="Pimentel C."/>
            <person name="Resende D.M."/>
            <person name="Santos C.I."/>
            <person name="Clemente C."/>
            <person name="de Oliveira L.M."/>
            <person name="da Silva S.M."/>
            <person name="Costa D.A."/>
            <person name="Varela-Raposo A."/>
            <person name="Horacio E.C.A."/>
            <person name="Matos M."/>
            <person name="Flores O."/>
            <person name="Ruiz J.C."/>
            <person name="Rodrigues-Pousada C."/>
        </authorList>
    </citation>
    <scope>NUCLEOTIDE SEQUENCE [LARGE SCALE GENOMIC DNA]</scope>
    <source>
        <strain evidence="10">ATCC 19364 / DSM 1382 / NCIMB 9332 / VKM B-1759</strain>
    </source>
</reference>
<dbReference type="PANTHER" id="PTHR48090:SF1">
    <property type="entry name" value="PROPHAGE BACTOPRENOL GLUCOSYL TRANSFERASE HOMOLOG"/>
    <property type="match status" value="1"/>
</dbReference>
<reference evidence="9 10" key="1">
    <citation type="journal article" date="2013" name="J. Bacteriol.">
        <title>Roles of HynAB and Ech, the only two hydrogenases found in the model sulfate reducer Desulfovibrio gigas.</title>
        <authorList>
            <person name="Morais-Silva F.O."/>
            <person name="Santos C.I."/>
            <person name="Rodrigues R."/>
            <person name="Pereira I.A."/>
            <person name="Rodrigues-Pousada C."/>
        </authorList>
    </citation>
    <scope>NUCLEOTIDE SEQUENCE [LARGE SCALE GENOMIC DNA]</scope>
    <source>
        <strain evidence="10">ATCC 19364 / DSM 1382 / NCIMB 9332 / VKM B-1759</strain>
    </source>
</reference>
<evidence type="ECO:0000313" key="10">
    <source>
        <dbReference type="Proteomes" id="UP000016587"/>
    </source>
</evidence>
<dbReference type="InterPro" id="IPR050256">
    <property type="entry name" value="Glycosyltransferase_2"/>
</dbReference>
<organism evidence="9 10">
    <name type="scientific">Megalodesulfovibrio gigas (strain ATCC 19364 / DSM 1382 / NCIMB 9332 / VKM B-1759)</name>
    <name type="common">Desulfovibrio gigas</name>
    <dbReference type="NCBI Taxonomy" id="1121448"/>
    <lineage>
        <taxon>Bacteria</taxon>
        <taxon>Pseudomonadati</taxon>
        <taxon>Thermodesulfobacteriota</taxon>
        <taxon>Desulfovibrionia</taxon>
        <taxon>Desulfovibrionales</taxon>
        <taxon>Desulfovibrionaceae</taxon>
        <taxon>Megalodesulfovibrio</taxon>
    </lineage>
</organism>
<dbReference type="CDD" id="cd04187">
    <property type="entry name" value="DPM1_like_bac"/>
    <property type="match status" value="1"/>
</dbReference>
<keyword evidence="6 7" id="KW-0472">Membrane</keyword>
<dbReference type="SUPFAM" id="SSF53448">
    <property type="entry name" value="Nucleotide-diphospho-sugar transferases"/>
    <property type="match status" value="1"/>
</dbReference>
<feature type="transmembrane region" description="Helical" evidence="7">
    <location>
        <begin position="235"/>
        <end position="258"/>
    </location>
</feature>
<dbReference type="HOGENOM" id="CLU_033536_0_1_7"/>
<protein>
    <submittedName>
        <fullName evidence="9">Putative glycosyl transferase</fullName>
    </submittedName>
</protein>
<keyword evidence="3 9" id="KW-0808">Transferase</keyword>
<dbReference type="PANTHER" id="PTHR48090">
    <property type="entry name" value="UNDECAPRENYL-PHOSPHATE 4-DEOXY-4-FORMAMIDO-L-ARABINOSE TRANSFERASE-RELATED"/>
    <property type="match status" value="1"/>
</dbReference>
<gene>
    <name evidence="9" type="ORF">DGI_1410</name>
</gene>
<feature type="transmembrane region" description="Helical" evidence="7">
    <location>
        <begin position="270"/>
        <end position="292"/>
    </location>
</feature>
<comment type="subcellular location">
    <subcellularLocation>
        <location evidence="1">Membrane</location>
        <topology evidence="1">Multi-pass membrane protein</topology>
    </subcellularLocation>
</comment>
<evidence type="ECO:0000256" key="6">
    <source>
        <dbReference type="ARBA" id="ARBA00023136"/>
    </source>
</evidence>
<keyword evidence="2" id="KW-0328">Glycosyltransferase</keyword>
<dbReference type="AlphaFoldDB" id="T2GAV6"/>
<dbReference type="STRING" id="1121448.DGI_1410"/>
<dbReference type="InterPro" id="IPR029044">
    <property type="entry name" value="Nucleotide-diphossugar_trans"/>
</dbReference>
<evidence type="ECO:0000313" key="9">
    <source>
        <dbReference type="EMBL" id="AGW13256.1"/>
    </source>
</evidence>
<dbReference type="OrthoDB" id="9802649at2"/>
<feature type="domain" description="Glycosyltransferase 2-like" evidence="8">
    <location>
        <begin position="11"/>
        <end position="162"/>
    </location>
</feature>
<evidence type="ECO:0000256" key="5">
    <source>
        <dbReference type="ARBA" id="ARBA00022989"/>
    </source>
</evidence>
<keyword evidence="4 7" id="KW-0812">Transmembrane</keyword>
<evidence type="ECO:0000256" key="3">
    <source>
        <dbReference type="ARBA" id="ARBA00022679"/>
    </source>
</evidence>
<dbReference type="InterPro" id="IPR001173">
    <property type="entry name" value="Glyco_trans_2-like"/>
</dbReference>
<dbReference type="RefSeq" id="WP_021760053.1">
    <property type="nucleotide sequence ID" value="NC_022444.1"/>
</dbReference>
<evidence type="ECO:0000256" key="1">
    <source>
        <dbReference type="ARBA" id="ARBA00004141"/>
    </source>
</evidence>
<evidence type="ECO:0000256" key="4">
    <source>
        <dbReference type="ARBA" id="ARBA00022692"/>
    </source>
</evidence>
<name>T2GAV6_MEGG1</name>
<dbReference type="EMBL" id="CP006585">
    <property type="protein sequence ID" value="AGW13256.1"/>
    <property type="molecule type" value="Genomic_DNA"/>
</dbReference>
<dbReference type="GO" id="GO:0016757">
    <property type="term" value="F:glycosyltransferase activity"/>
    <property type="evidence" value="ECO:0007669"/>
    <property type="project" value="UniProtKB-KW"/>
</dbReference>
<evidence type="ECO:0000256" key="2">
    <source>
        <dbReference type="ARBA" id="ARBA00022676"/>
    </source>
</evidence>
<dbReference type="PATRIC" id="fig|1121448.10.peg.1405"/>
<evidence type="ECO:0000259" key="8">
    <source>
        <dbReference type="Pfam" id="PF00535"/>
    </source>
</evidence>
<keyword evidence="10" id="KW-1185">Reference proteome</keyword>
<dbReference type="eggNOG" id="COG1215">
    <property type="taxonomic scope" value="Bacteria"/>
</dbReference>
<dbReference type="KEGG" id="dgg:DGI_1410"/>
<keyword evidence="5 7" id="KW-1133">Transmembrane helix</keyword>
<evidence type="ECO:0000256" key="7">
    <source>
        <dbReference type="SAM" id="Phobius"/>
    </source>
</evidence>
<dbReference type="Gene3D" id="3.90.550.10">
    <property type="entry name" value="Spore Coat Polysaccharide Biosynthesis Protein SpsA, Chain A"/>
    <property type="match status" value="1"/>
</dbReference>